<dbReference type="RefSeq" id="WP_269009700.1">
    <property type="nucleotide sequence ID" value="NZ_JAANOH010000002.1"/>
</dbReference>
<sequence>MEGKKINFHIYRYHLLPINKETKQLDAFPPKKLTYEELKDKKNSFFDEILNTLVDNKLNSHPLKLEHSESEYFLFKIAQKKNTTITQNFTNKNIPNEPYCYVIFNNNPAIQKIAISENIDAFSKPETVKNILKKVFNRDLEKYGLNIEIEQMFDSINFWEIVNRYSNQIMLVNFKFIKPNLANISNSLPEDFKKFAEKVNSHESHIIIKAPQNGALDNISKENPEVNGLVDYSSKGAGSIKLKIKGLQKQLNTKEKPLIKTYKELEIEGPSEQVIKLYKLIVE</sequence>
<dbReference type="Proteomes" id="UP001321186">
    <property type="component" value="Unassembled WGS sequence"/>
</dbReference>
<keyword evidence="2" id="KW-1185">Reference proteome</keyword>
<gene>
    <name evidence="1" type="ORF">G9H61_04700</name>
</gene>
<evidence type="ECO:0000313" key="1">
    <source>
        <dbReference type="EMBL" id="MCZ2474731.1"/>
    </source>
</evidence>
<reference evidence="1 2" key="1">
    <citation type="submission" date="2020-03" db="EMBL/GenBank/DDBJ databases">
        <authorList>
            <person name="Pitt A."/>
            <person name="Hahn M.W."/>
        </authorList>
    </citation>
    <scope>NUCLEOTIDE SEQUENCE [LARGE SCALE GENOMIC DNA]</scope>
    <source>
        <strain evidence="1 2">5A-MARBSE</strain>
    </source>
</reference>
<protein>
    <submittedName>
        <fullName evidence="1">Uncharacterized protein</fullName>
    </submittedName>
</protein>
<organism evidence="1 2">
    <name type="scientific">Aquirufa ecclesiirivi</name>
    <dbReference type="NCBI Taxonomy" id="2715124"/>
    <lineage>
        <taxon>Bacteria</taxon>
        <taxon>Pseudomonadati</taxon>
        <taxon>Bacteroidota</taxon>
        <taxon>Cytophagia</taxon>
        <taxon>Cytophagales</taxon>
        <taxon>Flectobacillaceae</taxon>
        <taxon>Aquirufa</taxon>
    </lineage>
</organism>
<comment type="caution">
    <text evidence="1">The sequence shown here is derived from an EMBL/GenBank/DDBJ whole genome shotgun (WGS) entry which is preliminary data.</text>
</comment>
<dbReference type="EMBL" id="JAANOH010000002">
    <property type="protein sequence ID" value="MCZ2474731.1"/>
    <property type="molecule type" value="Genomic_DNA"/>
</dbReference>
<proteinExistence type="predicted"/>
<evidence type="ECO:0000313" key="2">
    <source>
        <dbReference type="Proteomes" id="UP001321186"/>
    </source>
</evidence>
<name>A0ABT4JGS4_9BACT</name>
<accession>A0ABT4JGS4</accession>